<evidence type="ECO:0000256" key="1">
    <source>
        <dbReference type="SAM" id="Coils"/>
    </source>
</evidence>
<evidence type="ECO:0000313" key="4">
    <source>
        <dbReference type="Proteomes" id="UP001470230"/>
    </source>
</evidence>
<keyword evidence="4" id="KW-1185">Reference proteome</keyword>
<proteinExistence type="predicted"/>
<evidence type="ECO:0000256" key="2">
    <source>
        <dbReference type="SAM" id="MobiDB-lite"/>
    </source>
</evidence>
<organism evidence="3 4">
    <name type="scientific">Tritrichomonas musculus</name>
    <dbReference type="NCBI Taxonomy" id="1915356"/>
    <lineage>
        <taxon>Eukaryota</taxon>
        <taxon>Metamonada</taxon>
        <taxon>Parabasalia</taxon>
        <taxon>Tritrichomonadida</taxon>
        <taxon>Tritrichomonadidae</taxon>
        <taxon>Tritrichomonas</taxon>
    </lineage>
</organism>
<keyword evidence="1" id="KW-0175">Coiled coil</keyword>
<feature type="coiled-coil region" evidence="1">
    <location>
        <begin position="71"/>
        <end position="119"/>
    </location>
</feature>
<feature type="coiled-coil region" evidence="1">
    <location>
        <begin position="656"/>
        <end position="725"/>
    </location>
</feature>
<sequence length="1281" mass="147857">MIVDNQPSIQQILSRIKSIEENLERSKKLSDHSESGNEIAKITKSISDIQFTQSQHETNITALREQAESMNSHLHNELMKFKELLEKLNKMQTQHKEEISELQELIDDHSAQIEDIQSSMKNISQTNNNEISIDQSQISMIKSEIMALKQEVAVKQTSFMKAEESHITESNDTETEIVTTKVIPTTYDPTILRQFQDNQQYFNNELIQIKKRAAQNELNIADNHDIINNLKEFMENSNLKFVKDLQEIASAIEEDQNDIHDHLDHLDEKTKGIQEDIDGITEDIKTIDDDFQYCYKQVKNNEANIHTLQDNLNIIDEDLSQTQEVINNNQALTESLISDLRCLKYELKKLKTTQFDPDAVNSQLSQTNQQIQDLRSYIDNLSQSIEDELSVKSRDLEIIRYQISRFENQNYNTSEIENPATITQIKYNLEKHNTLIQEVLNDTKCLKYEIRKLKHMKSKESSSTSNLSPNLLVEKGELKTQRSDIISVISELENKISSQRNEVSLASSDIRCLKYEIRRLKQKENHIFIKDKYDEGISSNFNNSYEIDHIKELLTNVINDNKCMKYEVRKLKHSHLTSFANKKNFESDNKVENSLNVSKILELQNQNEKINQAIRCIKYEIKQLKKREIPETNETGIPTAVEERAVEIPNFDASEKDELRIHINELEEALRCVKHELRQLKKSSIATAEKDESSSFIFRPLESDVRCLKYEVRRLKQNKEELNNVEKSKIESNLVSSEIEKIKQSISITENKLKETNTHTYLIEKSLQNLEYQFNQLKDFQLQNDKNDQAFRCIKYELKLLKKNINFDSNQDYQRIDSYIREFQEIKEELVKFDRSLRCIKYEIKQMKNSDIVRLEALEDKHINGTESNEVLNYINNLDEAFRCLKHEVKQLKERPVSEPSAPAAVVESTPSIDPSVLDQLNRSIRCIKYEIKQLKKRPIPESNESDIPAAVEERASETPVTDSNAVDGLRDEIQELYESLRCLKYEVKQLKERPVSEPSPAAVVVPESTPVDLTPIESDLRCLKYEVKKLKERPLVDNIIPAAVEERSVETPVVDTSRLDELEEALRCLKHEVKQLKERPVSEPSPAPVVEPITEHSPAPIESTPSVDPSRVDSLEEALRCLKHEVKQLKERPVSEPSPAAVVESTPSIDPSVLDQLNRSIRCIKYEIKQLKKRPIPESNESDIPAAVEERASETPVTDSNAVDGLRDEIQELYESLRCLKYEVKQLKERPVSEPSPAAVVVPESTPVDLTPIESDLRCLKYEVKKLKERPLVDNIIPAA</sequence>
<evidence type="ECO:0000313" key="3">
    <source>
        <dbReference type="EMBL" id="KAK8841108.1"/>
    </source>
</evidence>
<protein>
    <submittedName>
        <fullName evidence="3">Uncharacterized protein</fullName>
    </submittedName>
</protein>
<feature type="coiled-coil region" evidence="1">
    <location>
        <begin position="1204"/>
        <end position="1231"/>
    </location>
</feature>
<dbReference type="PANTHER" id="PTHR43941:SF5">
    <property type="entry name" value="ELKS_RAB6-INTERACTING_CAST FAMILY PROTEIN"/>
    <property type="match status" value="1"/>
</dbReference>
<feature type="coiled-coil region" evidence="1">
    <location>
        <begin position="875"/>
        <end position="938"/>
    </location>
</feature>
<name>A0ABR2H4F1_9EUKA</name>
<accession>A0ABR2H4F1</accession>
<feature type="non-terminal residue" evidence="3">
    <location>
        <position position="1281"/>
    </location>
</feature>
<feature type="coiled-coil region" evidence="1">
    <location>
        <begin position="1113"/>
        <end position="1175"/>
    </location>
</feature>
<dbReference type="Proteomes" id="UP001470230">
    <property type="component" value="Unassembled WGS sequence"/>
</dbReference>
<dbReference type="EMBL" id="JAPFFF010000042">
    <property type="protein sequence ID" value="KAK8841108.1"/>
    <property type="molecule type" value="Genomic_DNA"/>
</dbReference>
<comment type="caution">
    <text evidence="3">The sequence shown here is derived from an EMBL/GenBank/DDBJ whole genome shotgun (WGS) entry which is preliminary data.</text>
</comment>
<feature type="region of interest" description="Disordered" evidence="2">
    <location>
        <begin position="1178"/>
        <end position="1202"/>
    </location>
</feature>
<feature type="coiled-coil region" evidence="1">
    <location>
        <begin position="600"/>
        <end position="627"/>
    </location>
</feature>
<feature type="region of interest" description="Disordered" evidence="2">
    <location>
        <begin position="940"/>
        <end position="965"/>
    </location>
</feature>
<reference evidence="3 4" key="1">
    <citation type="submission" date="2024-04" db="EMBL/GenBank/DDBJ databases">
        <title>Tritrichomonas musculus Genome.</title>
        <authorList>
            <person name="Alves-Ferreira E."/>
            <person name="Grigg M."/>
            <person name="Lorenzi H."/>
            <person name="Galac M."/>
        </authorList>
    </citation>
    <scope>NUCLEOTIDE SEQUENCE [LARGE SCALE GENOMIC DNA]</scope>
    <source>
        <strain evidence="3 4">EAF2021</strain>
    </source>
</reference>
<feature type="region of interest" description="Disordered" evidence="2">
    <location>
        <begin position="1078"/>
        <end position="1111"/>
    </location>
</feature>
<dbReference type="PANTHER" id="PTHR43941">
    <property type="entry name" value="STRUCTURAL MAINTENANCE OF CHROMOSOMES PROTEIN 2"/>
    <property type="match status" value="1"/>
</dbReference>
<gene>
    <name evidence="3" type="ORF">M9Y10_027308</name>
</gene>
<feature type="coiled-coil region" evidence="1">
    <location>
        <begin position="967"/>
        <end position="994"/>
    </location>
</feature>